<name>A0A1L9QSL0_9CYAN</name>
<dbReference type="InterPro" id="IPR006283">
    <property type="entry name" value="ThiL-like"/>
</dbReference>
<dbReference type="NCBIfam" id="TIGR04049">
    <property type="entry name" value="AIR_rel_sll0787"/>
    <property type="match status" value="1"/>
</dbReference>
<dbReference type="PANTHER" id="PTHR30270">
    <property type="entry name" value="THIAMINE-MONOPHOSPHATE KINASE"/>
    <property type="match status" value="1"/>
</dbReference>
<gene>
    <name evidence="3" type="ORF">BI308_10470</name>
</gene>
<proteinExistence type="predicted"/>
<protein>
    <recommendedName>
        <fullName evidence="5">AIR synthase</fullName>
    </recommendedName>
</protein>
<evidence type="ECO:0000313" key="3">
    <source>
        <dbReference type="EMBL" id="OJJ25567.1"/>
    </source>
</evidence>
<sequence length="334" mass="36637">MVALSDFVAQLRRSVGIRQKQDIQLAARYLGGNPDKDPQSILLGDDCAAIWQGDRYLLLATEGMLPSLVTQEPWFAGWCAVMVNVSDIYAMGGEPLAVVDTLWLPSTSESRQLWEGMQAAAEAYHVPIVGGHTNGNSPYSALSVAILGQAQHLITSFNAQEGDVLLMVIDLRGEFYQDYLFWNAATKSDRQRLRDDLAILPQIAHSGWCDAGKDISMGGVLGTALMLLETSGCGAVIDLDAIVQPINCDRMAWLQSFPSYGFLLSARSQYVPFIQNAFHERGLSCEAIGSINQSQELILKLGTERTRFWNLGEEPLMGWTSYSASRGRRVIGNG</sequence>
<dbReference type="PANTHER" id="PTHR30270:SF0">
    <property type="entry name" value="THIAMINE-MONOPHOSPHATE KINASE"/>
    <property type="match status" value="1"/>
</dbReference>
<dbReference type="SUPFAM" id="SSF56042">
    <property type="entry name" value="PurM C-terminal domain-like"/>
    <property type="match status" value="1"/>
</dbReference>
<dbReference type="InterPro" id="IPR010918">
    <property type="entry name" value="PurM-like_C_dom"/>
</dbReference>
<accession>A0A1L9QSL0</accession>
<evidence type="ECO:0000313" key="4">
    <source>
        <dbReference type="Proteomes" id="UP000183940"/>
    </source>
</evidence>
<reference evidence="3" key="1">
    <citation type="submission" date="2016-10" db="EMBL/GenBank/DDBJ databases">
        <title>CRISPR-Cas defence system in Roseofilum reptotaenium: evidence of a bacteriophage-cyanobacterium arms race in the coral black band disease.</title>
        <authorList>
            <person name="Buerger P."/>
            <person name="Wood-Charlson E.M."/>
            <person name="Weynberg K.D."/>
            <person name="Willis B."/>
            <person name="Van Oppen M.J."/>
        </authorList>
    </citation>
    <scope>NUCLEOTIDE SEQUENCE [LARGE SCALE GENOMIC DNA]</scope>
    <source>
        <strain evidence="3">AO1-A</strain>
    </source>
</reference>
<dbReference type="STRING" id="1925591.BI308_10470"/>
<dbReference type="InterPro" id="IPR016188">
    <property type="entry name" value="PurM-like_N"/>
</dbReference>
<comment type="caution">
    <text evidence="3">The sequence shown here is derived from an EMBL/GenBank/DDBJ whole genome shotgun (WGS) entry which is preliminary data.</text>
</comment>
<evidence type="ECO:0008006" key="5">
    <source>
        <dbReference type="Google" id="ProtNLM"/>
    </source>
</evidence>
<keyword evidence="4" id="KW-1185">Reference proteome</keyword>
<dbReference type="CDD" id="cd02192">
    <property type="entry name" value="PurM-like3"/>
    <property type="match status" value="1"/>
</dbReference>
<dbReference type="Gene3D" id="3.30.1330.10">
    <property type="entry name" value="PurM-like, N-terminal domain"/>
    <property type="match status" value="1"/>
</dbReference>
<dbReference type="SUPFAM" id="SSF55326">
    <property type="entry name" value="PurM N-terminal domain-like"/>
    <property type="match status" value="1"/>
</dbReference>
<dbReference type="Pfam" id="PF00586">
    <property type="entry name" value="AIRS"/>
    <property type="match status" value="1"/>
</dbReference>
<evidence type="ECO:0000259" key="2">
    <source>
        <dbReference type="Pfam" id="PF02769"/>
    </source>
</evidence>
<feature type="domain" description="PurM-like N-terminal" evidence="1">
    <location>
        <begin position="44"/>
        <end position="149"/>
    </location>
</feature>
<feature type="domain" description="PurM-like C-terminal" evidence="2">
    <location>
        <begin position="187"/>
        <end position="299"/>
    </location>
</feature>
<dbReference type="Proteomes" id="UP000183940">
    <property type="component" value="Unassembled WGS sequence"/>
</dbReference>
<dbReference type="GO" id="GO:0009030">
    <property type="term" value="F:thiamine-phosphate kinase activity"/>
    <property type="evidence" value="ECO:0007669"/>
    <property type="project" value="InterPro"/>
</dbReference>
<evidence type="ECO:0000259" key="1">
    <source>
        <dbReference type="Pfam" id="PF00586"/>
    </source>
</evidence>
<dbReference type="Gene3D" id="3.90.650.10">
    <property type="entry name" value="PurM-like C-terminal domain"/>
    <property type="match status" value="1"/>
</dbReference>
<dbReference type="InterPro" id="IPR011413">
    <property type="entry name" value="UCP036540_AIR"/>
</dbReference>
<dbReference type="PIRSF" id="PIRSF036540">
    <property type="entry name" value="UCP036540_AIR"/>
    <property type="match status" value="1"/>
</dbReference>
<dbReference type="InterPro" id="IPR036921">
    <property type="entry name" value="PurM-like_N_sf"/>
</dbReference>
<dbReference type="InterPro" id="IPR036676">
    <property type="entry name" value="PurM-like_C_sf"/>
</dbReference>
<dbReference type="InterPro" id="IPR024030">
    <property type="entry name" value="AIR_synthase-rel_sll0787"/>
</dbReference>
<dbReference type="AlphaFoldDB" id="A0A1L9QSL0"/>
<dbReference type="Pfam" id="PF02769">
    <property type="entry name" value="AIRS_C"/>
    <property type="match status" value="1"/>
</dbReference>
<dbReference type="EMBL" id="MLAW01000015">
    <property type="protein sequence ID" value="OJJ25567.1"/>
    <property type="molecule type" value="Genomic_DNA"/>
</dbReference>
<organism evidence="3 4">
    <name type="scientific">Roseofilum reptotaenium AO1-A</name>
    <dbReference type="NCBI Taxonomy" id="1925591"/>
    <lineage>
        <taxon>Bacteria</taxon>
        <taxon>Bacillati</taxon>
        <taxon>Cyanobacteriota</taxon>
        <taxon>Cyanophyceae</taxon>
        <taxon>Desertifilales</taxon>
        <taxon>Desertifilaceae</taxon>
        <taxon>Roseofilum</taxon>
    </lineage>
</organism>
<dbReference type="GO" id="GO:0009228">
    <property type="term" value="P:thiamine biosynthetic process"/>
    <property type="evidence" value="ECO:0007669"/>
    <property type="project" value="InterPro"/>
</dbReference>